<feature type="region of interest" description="Disordered" evidence="3">
    <location>
        <begin position="605"/>
        <end position="628"/>
    </location>
</feature>
<dbReference type="InterPro" id="IPR011050">
    <property type="entry name" value="Pectin_lyase_fold/virulence"/>
</dbReference>
<dbReference type="Gene3D" id="2.60.40.10">
    <property type="entry name" value="Immunoglobulins"/>
    <property type="match status" value="3"/>
</dbReference>
<dbReference type="GO" id="GO:0005509">
    <property type="term" value="F:calcium ion binding"/>
    <property type="evidence" value="ECO:0007669"/>
    <property type="project" value="InterPro"/>
</dbReference>
<dbReference type="Pfam" id="PF17803">
    <property type="entry name" value="Cadherin_4"/>
    <property type="match status" value="1"/>
</dbReference>
<dbReference type="PROSITE" id="PS50268">
    <property type="entry name" value="CADHERIN_2"/>
    <property type="match status" value="1"/>
</dbReference>
<evidence type="ECO:0000259" key="4">
    <source>
        <dbReference type="PROSITE" id="PS50268"/>
    </source>
</evidence>
<evidence type="ECO:0000313" key="5">
    <source>
        <dbReference type="EMBL" id="CDZ48038.1"/>
    </source>
</evidence>
<organism evidence="5 6">
    <name type="scientific">Neorhizobium galegae bv. officinalis</name>
    <dbReference type="NCBI Taxonomy" id="323656"/>
    <lineage>
        <taxon>Bacteria</taxon>
        <taxon>Pseudomonadati</taxon>
        <taxon>Pseudomonadota</taxon>
        <taxon>Alphaproteobacteria</taxon>
        <taxon>Hyphomicrobiales</taxon>
        <taxon>Rhizobiaceae</taxon>
        <taxon>Rhizobium/Agrobacterium group</taxon>
        <taxon>Neorhizobium</taxon>
    </lineage>
</organism>
<evidence type="ECO:0000256" key="3">
    <source>
        <dbReference type="SAM" id="MobiDB-lite"/>
    </source>
</evidence>
<dbReference type="PRINTS" id="PR00313">
    <property type="entry name" value="CABNDNGRPT"/>
</dbReference>
<feature type="compositionally biased region" description="Low complexity" evidence="3">
    <location>
        <begin position="2854"/>
        <end position="2865"/>
    </location>
</feature>
<feature type="compositionally biased region" description="Basic and acidic residues" evidence="3">
    <location>
        <begin position="2352"/>
        <end position="2367"/>
    </location>
</feature>
<dbReference type="SUPFAM" id="SSF51126">
    <property type="entry name" value="Pectin lyase-like"/>
    <property type="match status" value="1"/>
</dbReference>
<dbReference type="PROSITE" id="PS00330">
    <property type="entry name" value="HEMOLYSIN_CALCIUM"/>
    <property type="match status" value="6"/>
</dbReference>
<dbReference type="Proteomes" id="UP000039660">
    <property type="component" value="Unassembled WGS sequence"/>
</dbReference>
<dbReference type="InterPro" id="IPR040853">
    <property type="entry name" value="RapA2_cadherin-like"/>
</dbReference>
<dbReference type="GO" id="GO:0016020">
    <property type="term" value="C:membrane"/>
    <property type="evidence" value="ECO:0007669"/>
    <property type="project" value="InterPro"/>
</dbReference>
<dbReference type="NCBIfam" id="TIGR01965">
    <property type="entry name" value="VCBS_repeat"/>
    <property type="match status" value="3"/>
</dbReference>
<feature type="compositionally biased region" description="Basic and acidic residues" evidence="3">
    <location>
        <begin position="2792"/>
        <end position="2804"/>
    </location>
</feature>
<gene>
    <name evidence="5" type="ORF">NGAL_HAMBI1189_22140</name>
</gene>
<reference evidence="5 6" key="1">
    <citation type="submission" date="2014-08" db="EMBL/GenBank/DDBJ databases">
        <authorList>
            <person name="Chen Y.-H."/>
        </authorList>
    </citation>
    <scope>NUCLEOTIDE SEQUENCE [LARGE SCALE GENOMIC DNA]</scope>
</reference>
<dbReference type="GO" id="GO:0005576">
    <property type="term" value="C:extracellular region"/>
    <property type="evidence" value="ECO:0007669"/>
    <property type="project" value="UniProtKB-SubCell"/>
</dbReference>
<dbReference type="InterPro" id="IPR019959">
    <property type="entry name" value="T1SS-143_rpt-cont_dom"/>
</dbReference>
<dbReference type="Pfam" id="PF00353">
    <property type="entry name" value="HemolysinCabind"/>
    <property type="match status" value="10"/>
</dbReference>
<feature type="region of interest" description="Disordered" evidence="3">
    <location>
        <begin position="2792"/>
        <end position="2865"/>
    </location>
</feature>
<evidence type="ECO:0000256" key="1">
    <source>
        <dbReference type="ARBA" id="ARBA00004613"/>
    </source>
</evidence>
<dbReference type="PANTHER" id="PTHR38340">
    <property type="entry name" value="S-LAYER PROTEIN"/>
    <property type="match status" value="1"/>
</dbReference>
<dbReference type="InterPro" id="IPR011049">
    <property type="entry name" value="Serralysin-like_metalloprot_C"/>
</dbReference>
<dbReference type="SUPFAM" id="SSF51120">
    <property type="entry name" value="beta-Roll"/>
    <property type="match status" value="6"/>
</dbReference>
<dbReference type="InterPro" id="IPR002126">
    <property type="entry name" value="Cadherin-like_dom"/>
</dbReference>
<dbReference type="InterPro" id="IPR010221">
    <property type="entry name" value="VCBS_dom"/>
</dbReference>
<dbReference type="PANTHER" id="PTHR38340:SF1">
    <property type="entry name" value="S-LAYER PROTEIN"/>
    <property type="match status" value="1"/>
</dbReference>
<dbReference type="Pfam" id="PF19116">
    <property type="entry name" value="DUF5801"/>
    <property type="match status" value="5"/>
</dbReference>
<feature type="region of interest" description="Disordered" evidence="3">
    <location>
        <begin position="2742"/>
        <end position="2774"/>
    </location>
</feature>
<feature type="compositionally biased region" description="Polar residues" evidence="3">
    <location>
        <begin position="2839"/>
        <end position="2848"/>
    </location>
</feature>
<feature type="region of interest" description="Disordered" evidence="3">
    <location>
        <begin position="2393"/>
        <end position="2416"/>
    </location>
</feature>
<keyword evidence="2" id="KW-0964">Secreted</keyword>
<dbReference type="InterPro" id="IPR043824">
    <property type="entry name" value="DUF5801"/>
</dbReference>
<accession>A0A0T7GLK8</accession>
<proteinExistence type="predicted"/>
<feature type="domain" description="Cadherin" evidence="4">
    <location>
        <begin position="3573"/>
        <end position="3666"/>
    </location>
</feature>
<comment type="subcellular location">
    <subcellularLocation>
        <location evidence="1">Secreted</location>
    </subcellularLocation>
</comment>
<protein>
    <recommendedName>
        <fullName evidence="4">Cadherin domain-containing protein</fullName>
    </recommendedName>
</protein>
<feature type="compositionally biased region" description="Polar residues" evidence="3">
    <location>
        <begin position="612"/>
        <end position="627"/>
    </location>
</feature>
<dbReference type="RefSeq" id="WP_172729886.1">
    <property type="nucleotide sequence ID" value="NZ_CCRK01000004.1"/>
</dbReference>
<feature type="region of interest" description="Disordered" evidence="3">
    <location>
        <begin position="1177"/>
        <end position="1196"/>
    </location>
</feature>
<feature type="region of interest" description="Disordered" evidence="3">
    <location>
        <begin position="2348"/>
        <end position="2376"/>
    </location>
</feature>
<sequence length="4285" mass="431618">MIAAQFLLGVRVMSVEDPRLSNISEENLTENFSSEIQEEIAASSTPSPIEHEIQVAQAGDGRTPTTGRVPTDANAPAAVPAAPAAEVSPDVNNIVHLATSVSIDDIRVDGANLILVQADGTEIVIVNGATKIPTMLIGEVEVPQQVLFAALEDSGINVAAGPDGSFSASGRPDSSGAEFDDSIQASQNDPIQLASLLGDTEFGDGGGLDDRTAADDQPDAFDMGSPFIFAEAVLADDVIGNETITGTLGFDGGDDFGIVSSVNYQSTSDMAEGNGSGVAAPLTSGGQAVTVSTSADGLTVTGTITVGETTVTVFTLTVTNPTTGAFTYTQSQPLDHPDLGEIGADDALRLNFTFTVTDKDGDSDTGSFSIEIGDDGPVQREAVGASLNEDDVSAYPATDGSEAARKTGDISLGISWGADADTRNGEGDTFGRSVGFANSAGSIASAITTTDASTFGLSVAGGALTSGGKPLNYVLTSDVNGGQTLTAYIQGTETKVFQIVLDPTSSKGSYTVEIFNELDHAEGSNAAALSFRFVGTDADGDHAALGTATVTIADDAPVIGAAGEGSEGKVDEGSGNIDSPENGDFARIAEISPESNKTAQGSLGISWGADDGNTSIDGGYDGTQNAGDRSVVFTPGEVSDLPPADGGDMPALKVGSSALSTAAVSAFMRAWSGETEIALGNLTSGGQPLVYTLSPDGTILAAADQEGGPVFTVTLSDTGAGGYTFDLQGVLDHPGHGETGSETDILTFEFTYTVRDGDGDVAESTFTVDVKDDVPVANGNAVEVRSDEDDISNFLSSGTHPNDGTADGSTSDFSWIGVGDAATVSGSIASVVAFGADGAAAGGGFGFVTDAAAKMQALALTSKGGTLSYAMVGDALVAYVNFAGGAGFGLGDRPVFSLTLDHTTGAFTYQQYDQLDHVAGNGENTALKSGSGSIAAIDFGAVIQATDGDGDHVGLGGKFSITITDDIPVPSITATGRSTTIDETVNNQNQSNDTGNQAVKSLFAAVANVGHDADMNNAPIFARNGDALVSTFFSAPGADETTTKVLSLEIAGAGVDSGLATTGDKPIFLFQEGGLIVGRFDSDGNGSPDTAAFAVAIDQTGHVSVAQYVSLRQGDTTTSNETVNLGSKISAVVTATDYDGDVVRDTVSIGSHIRFADDGPLASGAKVSATADEDDISNLLSSGTHPNDGTADGSTSDFSWTGVGGAATVSGSIASVVAFGADGAAAGGGFGFVTDAAAKMQALALTSKGGTLSYAMVGDALVAYVNFAGGAGFGLGDRPVFSLTLDHTTGAFTYQQYDQLDHVAGNGENTALKSGSGSIAAIDFGAVIQATDGDGDHVGLGGKFSITITDDVPEIAIFTDETVTIDETSGFRDDNINAGSVGNLFAGVGNRGVDADLGGPIYARDDVIDISVEGGADDNVSTALTLRIDGGNGIDSGLMTTDGANIYLYLEGNVVVGRVGDANGLAAFAIAIDDDGRVSVAEYLSLKHPSNAFSDEGINLSGKISAVLTATDYDGDVVTKSVSIGDKIAFEDDGPSVGGNSAVWVDDDNVVGAQGNSGGTGDHAPANTTGELSHDFGADGGSIAWKTTGAPTGFTYVRDGDALLVKQGATTVMTITLDTATGAYSVTQNAAIDHPAGNNENEVSFNLTYTVTDGDGDRVDGTLTINADDDTPISNGVIGTGAITESAAGGSISGELSALVSPGADGIGRYSVETTGLSSSLTSLTSGGVALTYSVVGNALVAKAGAVTIFTFTVDPATGHYAFAQTGPLDHTETVVIDGASIPAAALGVVGSHAAVPDVGGNHLAFVGRMPDGDAIIRVSNDGNSAVTWILNNNKISGTDYSLEIPAHTTWYVNVGNVASQTKFDLIGDGSSQSTTVNNGHHQPIVVIGNNSALALDLSSAVTVSDGDGDSVALNGQLIVTVTDSVPTAGPNASGTVEEGGTETTTAALTGLAWGADAGSARTLSFTGSVATTDQNGASQTALSSDGRPVKIEVINGVLTGFVGSANPPAPGDIVFTASLNVATGAYSFTLLQPLDHTAPNATSQYLDLALGFTATDADGDAATSTVTVRVDAAGSIGSINYSNLSTSVFVNLDDSAQMVGGQTVAANTATDGASVLDKVIGLDSVSGIVDAMGGAGKDVLIGGDEANKLTGNGGNDYLDGGLGADILDGGEGDDTFVLGADVTGTGTRNIQLGDGSLLAVDIEGLAGTADKVVGDAGNDTIILKRDGKSGFVADYNTAPEYLSGVEKIVGTDGNDVILLAASSTADGGPIILEGGDGNDVLGGSDSADIINGGDGIDLISGLGGNDKLSGGNGADEIYGGAGDDAIGGGAGSDKLYGDAGIDTIKGSSGNDEIHGGADNDQLHGEGGDDTIYADDGNDAVYGGIGNDDIHGGAGNDGLSGQDNDDTIHGGAGNDTVNGGNGFDTAVYDDAREGYTVADTRDANGFVTSFTKVTESTVLGTNEGADNLSGIEAIKFGDVTLDLTDKVQLFDGTNHLIGTFDSLKDAVAASANGQTIRMAAGSFNEGTVVIDKDITIEGPNKALAGDASRGAEASINGRLVILADGVTVTGVSIAEGASGGAYDAAGIHVQADNFTLTNSVVSRIEPTGAFRGLVTATGSVTGLVVDDNVFKGWATGVYLNPGATGAVVTDNILESNNVGLSVDDPDAVKISDNTFTGNTTEQIGVGAMDATEDLSNQIYDNSFTGLAPQVTIYPSGTNNQAITGTEHNDTVVSANNTQVIHGGDGDDTLNGGNGADELHGDAGNDKISGGSSNDKLYGDAGIDVIYGSDGNDEIHGGADNDQLHGEGGNDTIYGDDGNDTVSGGIGNDDIQGGAGNDSLHGQDNNDTIQGGAGNDTVNGGNGNDTLNYTKGDGADIIDGGADTDVLNVNGSNGDNTFTIANSNNDAKLELGVDTVVSSVTNVENIVITGGAGNDTLTVSGNLNGTGLAQNTIHFDSGDGDDVLSVSGRQSAHRVVADGGETGESAGDTVKLGFGYDAADDVYAKVFGSDGTTVIGVEITHKIGGVSITDRFTNFENFEFTDGTRTLGQIFDPVISSVTGGSIVEAGDLFSISEAGAGGPLRVAASLASNFSVSNALATLDGELASLPAPSDVHAAIVSIAGVSDMATAIAVVWQHLDAKYAVLGANNVNLNASFTMLGLEYAAYVKAGGTPLVDVVAKYGADTADTGSAPDRSQSLHDNLMGNLTDEALHQRYDGVGLYQQMHDLVSGQDATLLARTPVGGYETDAPGAAASAHDSDMAGGYAAHIGGTFTAATVDFDTLSWSVSGTPAYGTIAVDAATGKWTYTLDDSLATVQQLGSGQTVTETFLATVADEYGGTASQTFTVTIKGTNDAPVVTSSAAYAAATLNAGGGLDHVFMANVAPDNKFGIDQNIDSKIASLIGAHPSDMQAVLVGVQAELGHAAGMADAIAAVWDYVNDHYSYYNTSINAIGVRLGIEYAKYVQGGGEPLTGVIVKYTPDGGDAGSAPDRVQSMHDNLLGNLDAASINDKFLPGGAGGSNPTPDVALHDALINEINVAGLAGRPIYSGNEGADASGSQSWDAAHGLLPGGDQQAVSGQLTATDVDLNDAGHLIWSLNTTNTPYGTMAIDPATGKWTYTLDNGLQATQALGADTSVTQSFVATVTDDHGGTASQTINVTINGTNDAPVLIAEAINLTDTSAKDAGTVFSGIVGVLANDTDPDQGAMLSVTTIRAVTNQQVFSSVSEGGSAVAHGVYGDLTIHSDGSYTYTPNAAYDALPAGGQPVQDVFKYGVSDGLTAATSTLTFTITGANDVPTAVTLTNANVDENAEGAVIGTLGTADFDTGDTHSYTVSDTRFKIEDGKLKLADGVSLDYEAVTGHSVAVTVTTTDAAGTSYGQVFNIAINNIDETPPNQAPTANGESIQLKSVNGNFDIPVAALLWNDSDPEGHPLKITEITLGDAVLSSDGQTISFAVASGVGSTGEFTYKVFDGVNYRTAIAHFTQVNDIIPTTGDDFIIAGNASQVTPGLGDDVFIRVGNGGTVTGDDSNTGGNDLIFGGSGNEGNISGGGGHDTLYGRNGNDTLSGENGNDTLIGGAGVDILNGGAGIDTVDYSLDGGNIGVYINLSGHQAVIDLDEDTAVTIAANRALDTYGNLESLTDIENAIGTNFGDILYGSGGDNVLSGLGGNDFLVGGAGHDTLTGGSGSDTFVFDASALSQLDMGDVITDYKHAEGDALDVSKLLDTLLGDQADSATRINSVQAVLSGNGQDTNINVQTDNGWQNVAVLQNHTDAVKILFDDDKHSANISHV</sequence>
<dbReference type="InterPro" id="IPR006626">
    <property type="entry name" value="PbH1"/>
</dbReference>
<evidence type="ECO:0000313" key="6">
    <source>
        <dbReference type="Proteomes" id="UP000039660"/>
    </source>
</evidence>
<feature type="region of interest" description="Disordered" evidence="3">
    <location>
        <begin position="1552"/>
        <end position="1575"/>
    </location>
</feature>
<dbReference type="Pfam" id="PF17963">
    <property type="entry name" value="Big_9"/>
    <property type="match status" value="1"/>
</dbReference>
<dbReference type="NCBIfam" id="TIGR03660">
    <property type="entry name" value="T1SS_rpt_143"/>
    <property type="match status" value="1"/>
</dbReference>
<dbReference type="Gene3D" id="2.150.10.10">
    <property type="entry name" value="Serralysin-like metalloprotease, C-terminal"/>
    <property type="match status" value="8"/>
</dbReference>
<feature type="region of interest" description="Disordered" evidence="3">
    <location>
        <begin position="162"/>
        <end position="181"/>
    </location>
</feature>
<dbReference type="GO" id="GO:0007156">
    <property type="term" value="P:homophilic cell adhesion via plasma membrane adhesion molecules"/>
    <property type="evidence" value="ECO:0007669"/>
    <property type="project" value="InterPro"/>
</dbReference>
<dbReference type="InterPro" id="IPR050557">
    <property type="entry name" value="RTX_toxin/Mannuronan_C5-epim"/>
</dbReference>
<evidence type="ECO:0000256" key="2">
    <source>
        <dbReference type="ARBA" id="ARBA00022525"/>
    </source>
</evidence>
<dbReference type="EMBL" id="CCRK01000004">
    <property type="protein sequence ID" value="CDZ48038.1"/>
    <property type="molecule type" value="Genomic_DNA"/>
</dbReference>
<feature type="compositionally biased region" description="Polar residues" evidence="3">
    <location>
        <begin position="1178"/>
        <end position="1196"/>
    </location>
</feature>
<dbReference type="InterPro" id="IPR013783">
    <property type="entry name" value="Ig-like_fold"/>
</dbReference>
<dbReference type="InterPro" id="IPR018511">
    <property type="entry name" value="Hemolysin-typ_Ca-bd_CS"/>
</dbReference>
<dbReference type="SMART" id="SM00710">
    <property type="entry name" value="PbH1"/>
    <property type="match status" value="6"/>
</dbReference>
<name>A0A0T7GLK8_NEOGA</name>
<dbReference type="InterPro" id="IPR001343">
    <property type="entry name" value="Hemolysn_Ca-bd"/>
</dbReference>